<feature type="transmembrane region" description="Helical" evidence="5">
    <location>
        <begin position="43"/>
        <end position="63"/>
    </location>
</feature>
<dbReference type="InterPro" id="IPR036909">
    <property type="entry name" value="Cyt_c-like_dom_sf"/>
</dbReference>
<evidence type="ECO:0000259" key="6">
    <source>
        <dbReference type="PROSITE" id="PS51007"/>
    </source>
</evidence>
<protein>
    <submittedName>
        <fullName evidence="7">DUF2231 domain-containing protein</fullName>
    </submittedName>
</protein>
<dbReference type="RefSeq" id="WP_146922184.1">
    <property type="nucleotide sequence ID" value="NZ_CP042430.1"/>
</dbReference>
<keyword evidence="3 4" id="KW-0408">Iron</keyword>
<evidence type="ECO:0000256" key="4">
    <source>
        <dbReference type="PROSITE-ProRule" id="PRU00433"/>
    </source>
</evidence>
<keyword evidence="8" id="KW-1185">Reference proteome</keyword>
<feature type="domain" description="Cytochrome c" evidence="6">
    <location>
        <begin position="170"/>
        <end position="248"/>
    </location>
</feature>
<keyword evidence="5" id="KW-0812">Transmembrane</keyword>
<dbReference type="Pfam" id="PF09990">
    <property type="entry name" value="DUF2231"/>
    <property type="match status" value="1"/>
</dbReference>
<dbReference type="GO" id="GO:0009055">
    <property type="term" value="F:electron transfer activity"/>
    <property type="evidence" value="ECO:0007669"/>
    <property type="project" value="InterPro"/>
</dbReference>
<dbReference type="SUPFAM" id="SSF46626">
    <property type="entry name" value="Cytochrome c"/>
    <property type="match status" value="1"/>
</dbReference>
<accession>A0A5B8U9H0</accession>
<dbReference type="GO" id="GO:0046872">
    <property type="term" value="F:metal ion binding"/>
    <property type="evidence" value="ECO:0007669"/>
    <property type="project" value="UniProtKB-KW"/>
</dbReference>
<evidence type="ECO:0000256" key="5">
    <source>
        <dbReference type="SAM" id="Phobius"/>
    </source>
</evidence>
<sequence>MIHLSELHGAATHLAVVAIPLFAVLYALRRAGVGGAVVVRAELWALGACVFGVAAAGVTGLLVWGQAQTTLRGQAFREGTAHFWIGIGIALLVAVPAAAHVKAWRRGMRRPRARIFGAVAALAVLGVIVQGYLGGRMTYEHGVGIDQGGQFAQTAIGAEKLNIELASGLAPKAAGQEAFTAQGLGCARCHGDLAQGQRGPALAGGVELENFRGVHGHGLFPAAVVTDRDFQAIDAWLRTLPRTGRRGD</sequence>
<proteinExistence type="predicted"/>
<feature type="transmembrane region" description="Helical" evidence="5">
    <location>
        <begin position="12"/>
        <end position="31"/>
    </location>
</feature>
<evidence type="ECO:0000256" key="1">
    <source>
        <dbReference type="ARBA" id="ARBA00022617"/>
    </source>
</evidence>
<feature type="transmembrane region" description="Helical" evidence="5">
    <location>
        <begin position="83"/>
        <end position="101"/>
    </location>
</feature>
<dbReference type="AlphaFoldDB" id="A0A5B8U9H0"/>
<dbReference type="KEGG" id="bsol:FSW04_21110"/>
<keyword evidence="1 4" id="KW-0349">Heme</keyword>
<keyword evidence="5" id="KW-1133">Transmembrane helix</keyword>
<dbReference type="InterPro" id="IPR009056">
    <property type="entry name" value="Cyt_c-like_dom"/>
</dbReference>
<dbReference type="EMBL" id="CP042430">
    <property type="protein sequence ID" value="QEC49819.1"/>
    <property type="molecule type" value="Genomic_DNA"/>
</dbReference>
<organism evidence="7 8">
    <name type="scientific">Baekduia soli</name>
    <dbReference type="NCBI Taxonomy" id="496014"/>
    <lineage>
        <taxon>Bacteria</taxon>
        <taxon>Bacillati</taxon>
        <taxon>Actinomycetota</taxon>
        <taxon>Thermoleophilia</taxon>
        <taxon>Solirubrobacterales</taxon>
        <taxon>Baekduiaceae</taxon>
        <taxon>Baekduia</taxon>
    </lineage>
</organism>
<dbReference type="InterPro" id="IPR019251">
    <property type="entry name" value="DUF2231_TM"/>
</dbReference>
<reference evidence="7 8" key="1">
    <citation type="journal article" date="2018" name="J. Microbiol.">
        <title>Baekduia soli gen. nov., sp. nov., a novel bacterium isolated from the soil of Baekdu Mountain and proposal of a novel family name, Baekduiaceae fam. nov.</title>
        <authorList>
            <person name="An D.S."/>
            <person name="Siddiqi M.Z."/>
            <person name="Kim K.H."/>
            <person name="Yu H.S."/>
            <person name="Im W.T."/>
        </authorList>
    </citation>
    <scope>NUCLEOTIDE SEQUENCE [LARGE SCALE GENOMIC DNA]</scope>
    <source>
        <strain evidence="7 8">BR7-21</strain>
    </source>
</reference>
<evidence type="ECO:0000313" key="8">
    <source>
        <dbReference type="Proteomes" id="UP000321805"/>
    </source>
</evidence>
<evidence type="ECO:0000256" key="2">
    <source>
        <dbReference type="ARBA" id="ARBA00022723"/>
    </source>
</evidence>
<feature type="transmembrane region" description="Helical" evidence="5">
    <location>
        <begin position="113"/>
        <end position="133"/>
    </location>
</feature>
<evidence type="ECO:0000313" key="7">
    <source>
        <dbReference type="EMBL" id="QEC49819.1"/>
    </source>
</evidence>
<evidence type="ECO:0000256" key="3">
    <source>
        <dbReference type="ARBA" id="ARBA00023004"/>
    </source>
</evidence>
<keyword evidence="5" id="KW-0472">Membrane</keyword>
<dbReference type="PROSITE" id="PS51007">
    <property type="entry name" value="CYTC"/>
    <property type="match status" value="1"/>
</dbReference>
<keyword evidence="2 4" id="KW-0479">Metal-binding</keyword>
<dbReference type="GO" id="GO:0020037">
    <property type="term" value="F:heme binding"/>
    <property type="evidence" value="ECO:0007669"/>
    <property type="project" value="InterPro"/>
</dbReference>
<dbReference type="OrthoDB" id="5243200at2"/>
<dbReference type="Proteomes" id="UP000321805">
    <property type="component" value="Chromosome"/>
</dbReference>
<name>A0A5B8U9H0_9ACTN</name>
<gene>
    <name evidence="7" type="ORF">FSW04_21110</name>
</gene>